<gene>
    <name evidence="2" type="ORF">V9T40_007109</name>
</gene>
<feature type="compositionally biased region" description="Low complexity" evidence="1">
    <location>
        <begin position="42"/>
        <end position="64"/>
    </location>
</feature>
<keyword evidence="3" id="KW-1185">Reference proteome</keyword>
<name>A0AAN9TXY0_9HEMI</name>
<comment type="caution">
    <text evidence="2">The sequence shown here is derived from an EMBL/GenBank/DDBJ whole genome shotgun (WGS) entry which is preliminary data.</text>
</comment>
<organism evidence="2 3">
    <name type="scientific">Parthenolecanium corni</name>
    <dbReference type="NCBI Taxonomy" id="536013"/>
    <lineage>
        <taxon>Eukaryota</taxon>
        <taxon>Metazoa</taxon>
        <taxon>Ecdysozoa</taxon>
        <taxon>Arthropoda</taxon>
        <taxon>Hexapoda</taxon>
        <taxon>Insecta</taxon>
        <taxon>Pterygota</taxon>
        <taxon>Neoptera</taxon>
        <taxon>Paraneoptera</taxon>
        <taxon>Hemiptera</taxon>
        <taxon>Sternorrhyncha</taxon>
        <taxon>Coccoidea</taxon>
        <taxon>Coccidae</taxon>
        <taxon>Parthenolecanium</taxon>
    </lineage>
</organism>
<protein>
    <submittedName>
        <fullName evidence="2">Uncharacterized protein</fullName>
    </submittedName>
</protein>
<dbReference type="AlphaFoldDB" id="A0AAN9TXY0"/>
<feature type="region of interest" description="Disordered" evidence="1">
    <location>
        <begin position="18"/>
        <end position="78"/>
    </location>
</feature>
<accession>A0AAN9TXY0</accession>
<evidence type="ECO:0000313" key="3">
    <source>
        <dbReference type="Proteomes" id="UP001367676"/>
    </source>
</evidence>
<dbReference type="Proteomes" id="UP001367676">
    <property type="component" value="Unassembled WGS sequence"/>
</dbReference>
<dbReference type="EMBL" id="JBBCAQ010000002">
    <property type="protein sequence ID" value="KAK7605251.1"/>
    <property type="molecule type" value="Genomic_DNA"/>
</dbReference>
<sequence>MPISAEVVTMWLQLTVERSSSNSVRQTREAMRPPVRRPPPQRALQPAVSSISSSSTSSAASSTSFRRPAAAGQSGRTLEEPKKLELAVAVAANLMAADDFDSGLATCSDLPSCSEIVCPVKRLPPPTLKQHYYPEGGWGWFIVLIAVVVQTLNHGVQIAAGALLPLILKRFPTATYKSAGKIRRRPLVLGLFDITSTKSLLGFEKKSRHSTHNLTENVIFAYPRTYPLVNLMEGPWPMFFIRRLLNMNSFH</sequence>
<reference evidence="2 3" key="1">
    <citation type="submission" date="2024-03" db="EMBL/GenBank/DDBJ databases">
        <title>Adaptation during the transition from Ophiocordyceps entomopathogen to insect associate is accompanied by gene loss and intensified selection.</title>
        <authorList>
            <person name="Ward C.M."/>
            <person name="Onetto C.A."/>
            <person name="Borneman A.R."/>
        </authorList>
    </citation>
    <scope>NUCLEOTIDE SEQUENCE [LARGE SCALE GENOMIC DNA]</scope>
    <source>
        <strain evidence="2">AWRI1</strain>
        <tissue evidence="2">Single Adult Female</tissue>
    </source>
</reference>
<proteinExistence type="predicted"/>
<evidence type="ECO:0000256" key="1">
    <source>
        <dbReference type="SAM" id="MobiDB-lite"/>
    </source>
</evidence>
<evidence type="ECO:0000313" key="2">
    <source>
        <dbReference type="EMBL" id="KAK7605251.1"/>
    </source>
</evidence>